<dbReference type="EMBL" id="KX018941">
    <property type="protein sequence ID" value="ANO39102.1"/>
    <property type="molecule type" value="mRNA"/>
</dbReference>
<dbReference type="InterPro" id="IPR017452">
    <property type="entry name" value="GPCR_Rhodpsn_7TM"/>
</dbReference>
<proteinExistence type="evidence at transcript level"/>
<dbReference type="PANTHER" id="PTHR45698">
    <property type="entry name" value="TRACE AMINE-ASSOCIATED RECEPTOR 19N-RELATED"/>
    <property type="match status" value="1"/>
</dbReference>
<comment type="subcellular location">
    <subcellularLocation>
        <location evidence="1">Membrane</location>
    </subcellularLocation>
</comment>
<keyword evidence="4 5" id="KW-0472">Membrane</keyword>
<gene>
    <name evidence="7" type="primary">gcr145</name>
</gene>
<dbReference type="GO" id="GO:0004930">
    <property type="term" value="F:G protein-coupled receptor activity"/>
    <property type="evidence" value="ECO:0007669"/>
    <property type="project" value="InterPro"/>
</dbReference>
<dbReference type="CDD" id="cd00637">
    <property type="entry name" value="7tm_classA_rhodopsin-like"/>
    <property type="match status" value="1"/>
</dbReference>
<feature type="transmembrane region" description="Helical" evidence="5">
    <location>
        <begin position="222"/>
        <end position="244"/>
    </location>
</feature>
<dbReference type="PANTHER" id="PTHR45698:SF1">
    <property type="entry name" value="TRACE AMINE-ASSOCIATED RECEPTOR 13C-LIKE"/>
    <property type="match status" value="1"/>
</dbReference>
<feature type="domain" description="G-protein coupled receptors family 1 profile" evidence="6">
    <location>
        <begin position="28"/>
        <end position="279"/>
    </location>
</feature>
<evidence type="ECO:0000256" key="5">
    <source>
        <dbReference type="SAM" id="Phobius"/>
    </source>
</evidence>
<name>A0A193KUF5_SCHMD</name>
<accession>A0A193KUF5</accession>
<evidence type="ECO:0000256" key="3">
    <source>
        <dbReference type="ARBA" id="ARBA00022989"/>
    </source>
</evidence>
<dbReference type="InterPro" id="IPR000276">
    <property type="entry name" value="GPCR_Rhodpsn"/>
</dbReference>
<dbReference type="PROSITE" id="PS50262">
    <property type="entry name" value="G_PROTEIN_RECEP_F1_2"/>
    <property type="match status" value="1"/>
</dbReference>
<dbReference type="SUPFAM" id="SSF81321">
    <property type="entry name" value="Family A G protein-coupled receptor-like"/>
    <property type="match status" value="1"/>
</dbReference>
<feature type="transmembrane region" description="Helical" evidence="5">
    <location>
        <begin position="12"/>
        <end position="38"/>
    </location>
</feature>
<dbReference type="Pfam" id="PF00001">
    <property type="entry name" value="7tm_1"/>
    <property type="match status" value="1"/>
</dbReference>
<protein>
    <submittedName>
        <fullName evidence="7">GCR145</fullName>
    </submittedName>
</protein>
<dbReference type="Gene3D" id="1.20.1070.10">
    <property type="entry name" value="Rhodopsin 7-helix transmembrane proteins"/>
    <property type="match status" value="1"/>
</dbReference>
<organism evidence="7">
    <name type="scientific">Schmidtea mediterranea</name>
    <name type="common">Freshwater planarian flatworm</name>
    <dbReference type="NCBI Taxonomy" id="79327"/>
    <lineage>
        <taxon>Eukaryota</taxon>
        <taxon>Metazoa</taxon>
        <taxon>Spiralia</taxon>
        <taxon>Lophotrochozoa</taxon>
        <taxon>Platyhelminthes</taxon>
        <taxon>Rhabditophora</taxon>
        <taxon>Seriata</taxon>
        <taxon>Tricladida</taxon>
        <taxon>Continenticola</taxon>
        <taxon>Geoplanoidea</taxon>
        <taxon>Dugesiidae</taxon>
        <taxon>Schmidtea</taxon>
    </lineage>
</organism>
<sequence length="310" mass="36276">MGKNEDETIEYFIYRISLTLITLFGFLNNFMFFIVLCLRSLKSKYTNCILRNQSIIDSSLCLITLLALNLPKTSSSGILFIDQISCSIWTGQYLEYCFILAGEYNLVFTAVDRFWAVVTPSFYQKNINRKIILSFVFIYTFPVIFNWPQFIEFRLINGTCNSDYSDLGPNIVMFFKVNSTMWVLFQYIIPVAIIIFLYWKVYKAMNKLKSNNEETKKATMKFTKATMIVVIIFMLTCFFDPFYYMLGYLGAVEYVFNSPLQLTGISLITINSAVNPVVYFITMKSFRKFYFDVFCRCRKRSNAIETSVFE</sequence>
<evidence type="ECO:0000259" key="6">
    <source>
        <dbReference type="PROSITE" id="PS50262"/>
    </source>
</evidence>
<feature type="transmembrane region" description="Helical" evidence="5">
    <location>
        <begin position="131"/>
        <end position="148"/>
    </location>
</feature>
<dbReference type="GO" id="GO:0016020">
    <property type="term" value="C:membrane"/>
    <property type="evidence" value="ECO:0007669"/>
    <property type="project" value="UniProtKB-SubCell"/>
</dbReference>
<dbReference type="OrthoDB" id="6246727at2759"/>
<dbReference type="PRINTS" id="PR00237">
    <property type="entry name" value="GPCRRHODOPSN"/>
</dbReference>
<feature type="transmembrane region" description="Helical" evidence="5">
    <location>
        <begin position="264"/>
        <end position="282"/>
    </location>
</feature>
<evidence type="ECO:0000256" key="4">
    <source>
        <dbReference type="ARBA" id="ARBA00023136"/>
    </source>
</evidence>
<feature type="transmembrane region" description="Helical" evidence="5">
    <location>
        <begin position="181"/>
        <end position="201"/>
    </location>
</feature>
<reference evidence="7" key="1">
    <citation type="journal article" date="2016" name="PLoS Biol.">
        <title>GPCRs Direct Germline Development and Somatic Gonad Function in Planarians.</title>
        <authorList>
            <person name="Saberi A."/>
            <person name="Jamal A."/>
            <person name="Beets I."/>
            <person name="Schoofs L."/>
            <person name="Newmark P.A."/>
        </authorList>
    </citation>
    <scope>NUCLEOTIDE SEQUENCE</scope>
</reference>
<evidence type="ECO:0000256" key="1">
    <source>
        <dbReference type="ARBA" id="ARBA00004370"/>
    </source>
</evidence>
<keyword evidence="3 5" id="KW-1133">Transmembrane helix</keyword>
<keyword evidence="2 5" id="KW-0812">Transmembrane</keyword>
<evidence type="ECO:0000313" key="7">
    <source>
        <dbReference type="EMBL" id="ANO39102.1"/>
    </source>
</evidence>
<dbReference type="AlphaFoldDB" id="A0A193KUF5"/>
<evidence type="ECO:0000256" key="2">
    <source>
        <dbReference type="ARBA" id="ARBA00022692"/>
    </source>
</evidence>